<dbReference type="Proteomes" id="UP001412067">
    <property type="component" value="Unassembled WGS sequence"/>
</dbReference>
<dbReference type="InterPro" id="IPR004648">
    <property type="entry name" value="Oligpept_transpt"/>
</dbReference>
<feature type="transmembrane region" description="Helical" evidence="10">
    <location>
        <begin position="89"/>
        <end position="109"/>
    </location>
</feature>
<evidence type="ECO:0000256" key="3">
    <source>
        <dbReference type="ARBA" id="ARBA00022448"/>
    </source>
</evidence>
<evidence type="ECO:0000256" key="9">
    <source>
        <dbReference type="SAM" id="MobiDB-lite"/>
    </source>
</evidence>
<feature type="transmembrane region" description="Helical" evidence="10">
    <location>
        <begin position="467"/>
        <end position="488"/>
    </location>
</feature>
<comment type="caution">
    <text evidence="11">The sequence shown here is derived from an EMBL/GenBank/DDBJ whole genome shotgun (WGS) entry which is preliminary data.</text>
</comment>
<organism evidence="11 12">
    <name type="scientific">Platanthera guangdongensis</name>
    <dbReference type="NCBI Taxonomy" id="2320717"/>
    <lineage>
        <taxon>Eukaryota</taxon>
        <taxon>Viridiplantae</taxon>
        <taxon>Streptophyta</taxon>
        <taxon>Embryophyta</taxon>
        <taxon>Tracheophyta</taxon>
        <taxon>Spermatophyta</taxon>
        <taxon>Magnoliopsida</taxon>
        <taxon>Liliopsida</taxon>
        <taxon>Asparagales</taxon>
        <taxon>Orchidaceae</taxon>
        <taxon>Orchidoideae</taxon>
        <taxon>Orchideae</taxon>
        <taxon>Orchidinae</taxon>
        <taxon>Platanthera</taxon>
    </lineage>
</organism>
<keyword evidence="12" id="KW-1185">Reference proteome</keyword>
<keyword evidence="6" id="KW-0653">Protein transport</keyword>
<keyword evidence="3" id="KW-0813">Transport</keyword>
<evidence type="ECO:0000256" key="2">
    <source>
        <dbReference type="ARBA" id="ARBA00005484"/>
    </source>
</evidence>
<dbReference type="NCBIfam" id="TIGR00728">
    <property type="entry name" value="OPT_sfam"/>
    <property type="match status" value="1"/>
</dbReference>
<keyword evidence="8 10" id="KW-0472">Membrane</keyword>
<evidence type="ECO:0000256" key="7">
    <source>
        <dbReference type="ARBA" id="ARBA00022989"/>
    </source>
</evidence>
<keyword evidence="5" id="KW-0571">Peptide transport</keyword>
<feature type="transmembrane region" description="Helical" evidence="10">
    <location>
        <begin position="729"/>
        <end position="753"/>
    </location>
</feature>
<feature type="transmembrane region" description="Helical" evidence="10">
    <location>
        <begin position="699"/>
        <end position="717"/>
    </location>
</feature>
<feature type="transmembrane region" description="Helical" evidence="10">
    <location>
        <begin position="166"/>
        <end position="191"/>
    </location>
</feature>
<dbReference type="InterPro" id="IPR004813">
    <property type="entry name" value="OPT"/>
</dbReference>
<evidence type="ECO:0000256" key="8">
    <source>
        <dbReference type="ARBA" id="ARBA00023136"/>
    </source>
</evidence>
<dbReference type="Pfam" id="PF03169">
    <property type="entry name" value="OPT"/>
    <property type="match status" value="1"/>
</dbReference>
<name>A0ABR2MFM9_9ASPA</name>
<evidence type="ECO:0000256" key="10">
    <source>
        <dbReference type="SAM" id="Phobius"/>
    </source>
</evidence>
<comment type="similarity">
    <text evidence="2">Belongs to the oligopeptide OPT transporter (TC 2.A.67.1) family.</text>
</comment>
<protein>
    <submittedName>
        <fullName evidence="11">Oligopeptide transporter 1</fullName>
    </submittedName>
</protein>
<gene>
    <name evidence="11" type="primary">OPT1</name>
    <name evidence="11" type="ORF">KSP40_PGU006203</name>
</gene>
<dbReference type="NCBIfam" id="TIGR00727">
    <property type="entry name" value="ISP4_OPT"/>
    <property type="match status" value="1"/>
</dbReference>
<evidence type="ECO:0000256" key="4">
    <source>
        <dbReference type="ARBA" id="ARBA00022692"/>
    </source>
</evidence>
<feature type="region of interest" description="Disordered" evidence="9">
    <location>
        <begin position="13"/>
        <end position="34"/>
    </location>
</feature>
<evidence type="ECO:0000313" key="12">
    <source>
        <dbReference type="Proteomes" id="UP001412067"/>
    </source>
</evidence>
<feature type="transmembrane region" description="Helical" evidence="10">
    <location>
        <begin position="116"/>
        <end position="135"/>
    </location>
</feature>
<sequence length="790" mass="88701">MAPLFLVFSFRKGQGRRRKRRRRGRRRQRKKAKSLRRTIMANLLPPPHNSKPDLDPAEGWIREENDHPIEQVRLTVDPYDNPKQAVLTIRTWILGTVSCALLSFANNFFGYRTNQLFIGPVCVQIVSLPIGRFLASTMPKRDVRIPFTGWSFSLNPGPFNMKEHCLITIFANSGAGGVYSIHIVTIVRAFYHRKINPLVAFLLAQTTQLLGYGWAGIYRKYLVESPYMWWPANLVQVSLFKALHQKEKRKRGSLTRFQFFVVIFAGSFAYYAIPGYLFPAISTVSILCLFYKNSVTIQQIGSGMKGLGIGSFGLDWSTVAGFLGSPLGTPASAIFNIMVGYVLVIYGLLPLAYWTNIYNAKSFPLISSHVFDSSAKVYNTTRIIDNRTFTLNVEEQESYSKINMSIMFAICYGLGFATLTSSIMHVALYDGKDIWKSWTQAKDSSSKEEKVDVHTRLMKNYEAVPQWWFYGLLVIVIPLSIFTCVGFGAQLQLPWWGILLACAMALFFTLPIGVITATTNQQPGLNIITEYIIGLILPGKPLANVTFKTYGYISMTQALSFLGDFNLGHYMKVPPKAMFITQLAGTVIAASVYFGTAWFLLDTVENICDPDNLPEGSPWTCPGDDVFYNASIIWGLVGPVRMFGKLGIYPALNYFFLFGLLLPIPFWWLARSFPACKWLKYIHIPLILGGAGGIPPAHTVNYITWGAVGIFFNYYIYNKYKQWWARHTYVMSAALDAGVAFMGVLLFFALQYFDVNGVDWWGGNATDFCELAGCPTAPGIEAKGCPVVQP</sequence>
<evidence type="ECO:0000313" key="11">
    <source>
        <dbReference type="EMBL" id="KAK8962793.1"/>
    </source>
</evidence>
<evidence type="ECO:0000256" key="6">
    <source>
        <dbReference type="ARBA" id="ARBA00022927"/>
    </source>
</evidence>
<feature type="transmembrane region" description="Helical" evidence="10">
    <location>
        <begin position="495"/>
        <end position="515"/>
    </location>
</feature>
<reference evidence="11 12" key="1">
    <citation type="journal article" date="2022" name="Nat. Plants">
        <title>Genomes of leafy and leafless Platanthera orchids illuminate the evolution of mycoheterotrophy.</title>
        <authorList>
            <person name="Li M.H."/>
            <person name="Liu K.W."/>
            <person name="Li Z."/>
            <person name="Lu H.C."/>
            <person name="Ye Q.L."/>
            <person name="Zhang D."/>
            <person name="Wang J.Y."/>
            <person name="Li Y.F."/>
            <person name="Zhong Z.M."/>
            <person name="Liu X."/>
            <person name="Yu X."/>
            <person name="Liu D.K."/>
            <person name="Tu X.D."/>
            <person name="Liu B."/>
            <person name="Hao Y."/>
            <person name="Liao X.Y."/>
            <person name="Jiang Y.T."/>
            <person name="Sun W.H."/>
            <person name="Chen J."/>
            <person name="Chen Y.Q."/>
            <person name="Ai Y."/>
            <person name="Zhai J.W."/>
            <person name="Wu S.S."/>
            <person name="Zhou Z."/>
            <person name="Hsiao Y.Y."/>
            <person name="Wu W.L."/>
            <person name="Chen Y.Y."/>
            <person name="Lin Y.F."/>
            <person name="Hsu J.L."/>
            <person name="Li C.Y."/>
            <person name="Wang Z.W."/>
            <person name="Zhao X."/>
            <person name="Zhong W.Y."/>
            <person name="Ma X.K."/>
            <person name="Ma L."/>
            <person name="Huang J."/>
            <person name="Chen G.Z."/>
            <person name="Huang M.Z."/>
            <person name="Huang L."/>
            <person name="Peng D.H."/>
            <person name="Luo Y.B."/>
            <person name="Zou S.Q."/>
            <person name="Chen S.P."/>
            <person name="Lan S."/>
            <person name="Tsai W.C."/>
            <person name="Van de Peer Y."/>
            <person name="Liu Z.J."/>
        </authorList>
    </citation>
    <scope>NUCLEOTIDE SEQUENCE [LARGE SCALE GENOMIC DNA]</scope>
    <source>
        <strain evidence="11">Lor288</strain>
    </source>
</reference>
<keyword evidence="4 10" id="KW-0812">Transmembrane</keyword>
<feature type="transmembrane region" description="Helical" evidence="10">
    <location>
        <begin position="579"/>
        <end position="601"/>
    </location>
</feature>
<dbReference type="PANTHER" id="PTHR22601">
    <property type="entry name" value="ISP4 LIKE PROTEIN"/>
    <property type="match status" value="1"/>
</dbReference>
<feature type="transmembrane region" description="Helical" evidence="10">
    <location>
        <begin position="406"/>
        <end position="428"/>
    </location>
</feature>
<dbReference type="EMBL" id="JBBWWR010000008">
    <property type="protein sequence ID" value="KAK8962793.1"/>
    <property type="molecule type" value="Genomic_DNA"/>
</dbReference>
<evidence type="ECO:0000256" key="1">
    <source>
        <dbReference type="ARBA" id="ARBA00004141"/>
    </source>
</evidence>
<feature type="transmembrane region" description="Helical" evidence="10">
    <location>
        <begin position="255"/>
        <end position="271"/>
    </location>
</feature>
<comment type="subcellular location">
    <subcellularLocation>
        <location evidence="1">Membrane</location>
        <topology evidence="1">Multi-pass membrane protein</topology>
    </subcellularLocation>
</comment>
<accession>A0ABR2MFM9</accession>
<keyword evidence="7 10" id="KW-1133">Transmembrane helix</keyword>
<proteinExistence type="inferred from homology"/>
<feature type="transmembrane region" description="Helical" evidence="10">
    <location>
        <begin position="651"/>
        <end position="670"/>
    </location>
</feature>
<evidence type="ECO:0000256" key="5">
    <source>
        <dbReference type="ARBA" id="ARBA00022856"/>
    </source>
</evidence>
<feature type="transmembrane region" description="Helical" evidence="10">
    <location>
        <begin position="333"/>
        <end position="354"/>
    </location>
</feature>